<dbReference type="RefSeq" id="WP_156170211.1">
    <property type="nucleotide sequence ID" value="NZ_CGBP01000003.1"/>
</dbReference>
<accession>A0A0T9R9Y4</accession>
<dbReference type="Proteomes" id="UP000038204">
    <property type="component" value="Unassembled WGS sequence"/>
</dbReference>
<sequence length="58" mass="6508">MIISIRGGTSMGAASKNGILYIQHHPSNRLSSASFEPPRSKKSLWQQFIELINLRLEP</sequence>
<dbReference type="EMBL" id="CQBK01000033">
    <property type="protein sequence ID" value="CNI49642.1"/>
    <property type="molecule type" value="Genomic_DNA"/>
</dbReference>
<evidence type="ECO:0000313" key="2">
    <source>
        <dbReference type="Proteomes" id="UP000038204"/>
    </source>
</evidence>
<protein>
    <submittedName>
        <fullName evidence="1">Uncharacterized protein</fullName>
    </submittedName>
</protein>
<evidence type="ECO:0000313" key="1">
    <source>
        <dbReference type="EMBL" id="CNI49642.1"/>
    </source>
</evidence>
<reference evidence="1 2" key="1">
    <citation type="submission" date="2015-03" db="EMBL/GenBank/DDBJ databases">
        <authorList>
            <person name="Murphy D."/>
        </authorList>
    </citation>
    <scope>NUCLEOTIDE SEQUENCE [LARGE SCALE GENOMIC DNA]</scope>
    <source>
        <strain evidence="1 2">Y233</strain>
    </source>
</reference>
<gene>
    <name evidence="1" type="ORF">ERS008667_03562</name>
</gene>
<organism evidence="1 2">
    <name type="scientific">Yersinia similis</name>
    <dbReference type="NCBI Taxonomy" id="367190"/>
    <lineage>
        <taxon>Bacteria</taxon>
        <taxon>Pseudomonadati</taxon>
        <taxon>Pseudomonadota</taxon>
        <taxon>Gammaproteobacteria</taxon>
        <taxon>Enterobacterales</taxon>
        <taxon>Yersiniaceae</taxon>
        <taxon>Yersinia</taxon>
    </lineage>
</organism>
<name>A0A0T9R9Y4_9GAMM</name>
<dbReference type="AlphaFoldDB" id="A0A0T9R9Y4"/>
<proteinExistence type="predicted"/>
<dbReference type="GeneID" id="96666498"/>